<proteinExistence type="predicted"/>
<protein>
    <recommendedName>
        <fullName evidence="6">WD repeat-containing protein 18</fullName>
    </recommendedName>
</protein>
<dbReference type="InterPro" id="IPR001680">
    <property type="entry name" value="WD40_rpt"/>
</dbReference>
<evidence type="ECO:0000256" key="2">
    <source>
        <dbReference type="ARBA" id="ARBA00022737"/>
    </source>
</evidence>
<evidence type="ECO:0000256" key="3">
    <source>
        <dbReference type="PROSITE-ProRule" id="PRU00221"/>
    </source>
</evidence>
<dbReference type="InterPro" id="IPR015943">
    <property type="entry name" value="WD40/YVTN_repeat-like_dom_sf"/>
</dbReference>
<dbReference type="InterPro" id="IPR045227">
    <property type="entry name" value="WDR18/Ipi3/RID3"/>
</dbReference>
<dbReference type="InterPro" id="IPR036322">
    <property type="entry name" value="WD40_repeat_dom_sf"/>
</dbReference>
<keyword evidence="5" id="KW-1185">Reference proteome</keyword>
<feature type="repeat" description="WD" evidence="3">
    <location>
        <begin position="271"/>
        <end position="312"/>
    </location>
</feature>
<gene>
    <name evidence="4" type="ORF">XYLVIOL_LOCUS3622</name>
</gene>
<reference evidence="4 5" key="1">
    <citation type="submission" date="2024-08" db="EMBL/GenBank/DDBJ databases">
        <authorList>
            <person name="Will J Nash"/>
            <person name="Angela Man"/>
            <person name="Seanna McTaggart"/>
            <person name="Kendall Baker"/>
            <person name="Tom Barker"/>
            <person name="Leah Catchpole"/>
            <person name="Alex Durrant"/>
            <person name="Karim Gharbi"/>
            <person name="Naomi Irish"/>
            <person name="Gemy Kaithakottil"/>
            <person name="Debby Ku"/>
            <person name="Aaliyah Providence"/>
            <person name="Felix Shaw"/>
            <person name="David Swarbreck"/>
            <person name="Chris Watkins"/>
            <person name="Ann M. McCartney"/>
            <person name="Giulio Formenti"/>
            <person name="Alice Mouton"/>
            <person name="Noel Vella"/>
            <person name="Bjorn M von Reumont"/>
            <person name="Adriana Vella"/>
            <person name="Wilfried Haerty"/>
        </authorList>
    </citation>
    <scope>NUCLEOTIDE SEQUENCE [LARGE SCALE GENOMIC DNA]</scope>
</reference>
<dbReference type="PROSITE" id="PS50082">
    <property type="entry name" value="WD_REPEATS_2"/>
    <property type="match status" value="2"/>
</dbReference>
<accession>A0ABP1NHJ1</accession>
<keyword evidence="1 3" id="KW-0853">WD repeat</keyword>
<sequence length="431" mass="47864">MSRIADTREVIITSDSNSEHWSAAVWDPRTGSVLSTYKNAAALENRTLQLLSDSYVLGADVAKPRIHVWPLNNPSPVPNLRLTTPGKVTALTCTPNGAYIVAAISEKLFLWQVCNGRLLGNLSQHYLPVHCLSFTKDGSIFASGAEDGLVFVWSLYRVLNDERPTPLHCFSQHSLPVKDLQFGHAGARGRLCSVSLDRTCNIYEPCSGSLLLTLVFDVPLTAVCMNARESDLFVGCTDGDVYLFNLHEPPRGIEHHVQVRKDGDTEGLIVFRGHKSTVTALSMSIDCRYLLSGSSSGEVHVWDVASHQVLRTIDHKGPITAAFFAKQYENFRVTDLKPRVQLSNLQRTTDDMGKESMIEVITRDRNTMDILNFDSYAGSNDATSAGLGDPNTRKLLELRDEIDRLKKINAAIYQFSVKRILEKTNEDLNLT</sequence>
<evidence type="ECO:0000256" key="1">
    <source>
        <dbReference type="ARBA" id="ARBA00022574"/>
    </source>
</evidence>
<dbReference type="SMART" id="SM00320">
    <property type="entry name" value="WD40"/>
    <property type="match status" value="5"/>
</dbReference>
<dbReference type="PANTHER" id="PTHR18763">
    <property type="entry name" value="WD-REPEAT PROTEIN 18"/>
    <property type="match status" value="1"/>
</dbReference>
<dbReference type="Proteomes" id="UP001642520">
    <property type="component" value="Unassembled WGS sequence"/>
</dbReference>
<keyword evidence="2" id="KW-0677">Repeat</keyword>
<comment type="caution">
    <text evidence="4">The sequence shown here is derived from an EMBL/GenBank/DDBJ whole genome shotgun (WGS) entry which is preliminary data.</text>
</comment>
<dbReference type="SUPFAM" id="SSF50978">
    <property type="entry name" value="WD40 repeat-like"/>
    <property type="match status" value="1"/>
</dbReference>
<name>A0ABP1NHJ1_XYLVO</name>
<feature type="repeat" description="WD" evidence="3">
    <location>
        <begin position="122"/>
        <end position="155"/>
    </location>
</feature>
<organism evidence="4 5">
    <name type="scientific">Xylocopa violacea</name>
    <name type="common">Violet carpenter bee</name>
    <name type="synonym">Apis violacea</name>
    <dbReference type="NCBI Taxonomy" id="135666"/>
    <lineage>
        <taxon>Eukaryota</taxon>
        <taxon>Metazoa</taxon>
        <taxon>Ecdysozoa</taxon>
        <taxon>Arthropoda</taxon>
        <taxon>Hexapoda</taxon>
        <taxon>Insecta</taxon>
        <taxon>Pterygota</taxon>
        <taxon>Neoptera</taxon>
        <taxon>Endopterygota</taxon>
        <taxon>Hymenoptera</taxon>
        <taxon>Apocrita</taxon>
        <taxon>Aculeata</taxon>
        <taxon>Apoidea</taxon>
        <taxon>Anthophila</taxon>
        <taxon>Apidae</taxon>
        <taxon>Xylocopa</taxon>
        <taxon>Xylocopa</taxon>
    </lineage>
</organism>
<evidence type="ECO:0008006" key="6">
    <source>
        <dbReference type="Google" id="ProtNLM"/>
    </source>
</evidence>
<dbReference type="PROSITE" id="PS50294">
    <property type="entry name" value="WD_REPEATS_REGION"/>
    <property type="match status" value="2"/>
</dbReference>
<dbReference type="Pfam" id="PF00400">
    <property type="entry name" value="WD40"/>
    <property type="match status" value="2"/>
</dbReference>
<dbReference type="Gene3D" id="2.130.10.10">
    <property type="entry name" value="YVTN repeat-like/Quinoprotein amine dehydrogenase"/>
    <property type="match status" value="2"/>
</dbReference>
<evidence type="ECO:0000313" key="5">
    <source>
        <dbReference type="Proteomes" id="UP001642520"/>
    </source>
</evidence>
<dbReference type="PANTHER" id="PTHR18763:SF0">
    <property type="entry name" value="WD REPEAT-CONTAINING PROTEIN 18"/>
    <property type="match status" value="1"/>
</dbReference>
<evidence type="ECO:0000313" key="4">
    <source>
        <dbReference type="EMBL" id="CAL7939001.1"/>
    </source>
</evidence>
<dbReference type="EMBL" id="CAXAJV020001289">
    <property type="protein sequence ID" value="CAL7939001.1"/>
    <property type="molecule type" value="Genomic_DNA"/>
</dbReference>